<dbReference type="AlphaFoldDB" id="A0A1H7Z7B3"/>
<reference evidence="3" key="1">
    <citation type="submission" date="2016-10" db="EMBL/GenBank/DDBJ databases">
        <authorList>
            <person name="Varghese N."/>
            <person name="Submissions S."/>
        </authorList>
    </citation>
    <scope>NUCLEOTIDE SEQUENCE [LARGE SCALE GENOMIC DNA]</scope>
    <source>
        <strain evidence="3">DSM 17453</strain>
    </source>
</reference>
<name>A0A1H7Z7B3_9FLAO</name>
<accession>A0A1H7Z7B3</accession>
<dbReference type="InterPro" id="IPR002686">
    <property type="entry name" value="Transposase_17"/>
</dbReference>
<protein>
    <submittedName>
        <fullName evidence="2">Transposase IS200 like</fullName>
    </submittedName>
</protein>
<dbReference type="SMART" id="SM01321">
    <property type="entry name" value="Y1_Tnp"/>
    <property type="match status" value="1"/>
</dbReference>
<dbReference type="GO" id="GO:0004803">
    <property type="term" value="F:transposase activity"/>
    <property type="evidence" value="ECO:0007669"/>
    <property type="project" value="InterPro"/>
</dbReference>
<evidence type="ECO:0000313" key="3">
    <source>
        <dbReference type="Proteomes" id="UP000199450"/>
    </source>
</evidence>
<sequence length="193" mass="23955">MKKNSNTENFESGYVYHIYTHANGNDLIFREEENYRYFLKKLEKYINPITEMYAYCLMPNHFHLLLRFKELKEIENEHFYLMKHFSNLLNGYAKAYNKRYNRKGSLFLDYIRRKRVDNKKYLLKLLHYIHNNPVNHGFIEDINDWKYSSYQSYINFSKESRIERKEMMQYFDTINEFVEYHKSNVEYDFLTIE</sequence>
<dbReference type="SUPFAM" id="SSF143422">
    <property type="entry name" value="Transposase IS200-like"/>
    <property type="match status" value="1"/>
</dbReference>
<dbReference type="OrthoDB" id="9788881at2"/>
<dbReference type="Proteomes" id="UP000199450">
    <property type="component" value="Unassembled WGS sequence"/>
</dbReference>
<dbReference type="RefSeq" id="WP_089999755.1">
    <property type="nucleotide sequence ID" value="NZ_FOBV01000004.1"/>
</dbReference>
<keyword evidence="3" id="KW-1185">Reference proteome</keyword>
<dbReference type="STRING" id="295069.SAMN05421856_10443"/>
<dbReference type="EMBL" id="FOBV01000004">
    <property type="protein sequence ID" value="SEM53379.1"/>
    <property type="molecule type" value="Genomic_DNA"/>
</dbReference>
<dbReference type="PANTHER" id="PTHR34322:SF2">
    <property type="entry name" value="TRANSPOSASE IS200-LIKE DOMAIN-CONTAINING PROTEIN"/>
    <property type="match status" value="1"/>
</dbReference>
<evidence type="ECO:0000259" key="1">
    <source>
        <dbReference type="SMART" id="SM01321"/>
    </source>
</evidence>
<dbReference type="GO" id="GO:0006313">
    <property type="term" value="P:DNA transposition"/>
    <property type="evidence" value="ECO:0007669"/>
    <property type="project" value="InterPro"/>
</dbReference>
<dbReference type="Gene3D" id="3.30.70.1290">
    <property type="entry name" value="Transposase IS200-like"/>
    <property type="match status" value="1"/>
</dbReference>
<dbReference type="PANTHER" id="PTHR34322">
    <property type="entry name" value="TRANSPOSASE, Y1_TNP DOMAIN-CONTAINING"/>
    <property type="match status" value="1"/>
</dbReference>
<organism evidence="2 3">
    <name type="scientific">Chryseobacterium taichungense</name>
    <dbReference type="NCBI Taxonomy" id="295069"/>
    <lineage>
        <taxon>Bacteria</taxon>
        <taxon>Pseudomonadati</taxon>
        <taxon>Bacteroidota</taxon>
        <taxon>Flavobacteriia</taxon>
        <taxon>Flavobacteriales</taxon>
        <taxon>Weeksellaceae</taxon>
        <taxon>Chryseobacterium group</taxon>
        <taxon>Chryseobacterium</taxon>
    </lineage>
</organism>
<dbReference type="GO" id="GO:0003677">
    <property type="term" value="F:DNA binding"/>
    <property type="evidence" value="ECO:0007669"/>
    <property type="project" value="InterPro"/>
</dbReference>
<dbReference type="InterPro" id="IPR036515">
    <property type="entry name" value="Transposase_17_sf"/>
</dbReference>
<evidence type="ECO:0000313" key="2">
    <source>
        <dbReference type="EMBL" id="SEM53379.1"/>
    </source>
</evidence>
<proteinExistence type="predicted"/>
<feature type="domain" description="Transposase IS200-like" evidence="1">
    <location>
        <begin position="11"/>
        <end position="132"/>
    </location>
</feature>
<gene>
    <name evidence="2" type="ORF">SAMN05421856_10443</name>
</gene>